<dbReference type="Proteomes" id="UP000705230">
    <property type="component" value="Unassembled WGS sequence"/>
</dbReference>
<dbReference type="AlphaFoldDB" id="A0A937M2Z0"/>
<protein>
    <submittedName>
        <fullName evidence="2">Uncharacterized protein</fullName>
    </submittedName>
</protein>
<feature type="signal peptide" evidence="1">
    <location>
        <begin position="1"/>
        <end position="19"/>
    </location>
</feature>
<proteinExistence type="predicted"/>
<gene>
    <name evidence="2" type="ORF">ISR29_05825</name>
</gene>
<comment type="caution">
    <text evidence="2">The sequence shown here is derived from an EMBL/GenBank/DDBJ whole genome shotgun (WGS) entry which is preliminary data.</text>
</comment>
<name>A0A937M2Z0_9GAMM</name>
<dbReference type="EMBL" id="JADHSG010000011">
    <property type="protein sequence ID" value="MBL6903702.1"/>
    <property type="molecule type" value="Genomic_DNA"/>
</dbReference>
<organism evidence="2 3">
    <name type="scientific">SAR86 cluster bacterium</name>
    <dbReference type="NCBI Taxonomy" id="2030880"/>
    <lineage>
        <taxon>Bacteria</taxon>
        <taxon>Pseudomonadati</taxon>
        <taxon>Pseudomonadota</taxon>
        <taxon>Gammaproteobacteria</taxon>
        <taxon>SAR86 cluster</taxon>
    </lineage>
</organism>
<sequence length="160" mass="18166">MVKKIYIALSLIVAFNITADDTSKKQDFKQRVISSSHGLSEREENRIYSLNASKQGISINSSRIGIPKSDTFRIFGAPSRSDKYIIEVLDKDLNVIRMIGLGNPFYIHVQHIDFEDKHIFGGDIERNFDIPIPLDSDAAFITFNKQTEFGLQEINKISID</sequence>
<evidence type="ECO:0000313" key="3">
    <source>
        <dbReference type="Proteomes" id="UP000705230"/>
    </source>
</evidence>
<evidence type="ECO:0000313" key="2">
    <source>
        <dbReference type="EMBL" id="MBL6903702.1"/>
    </source>
</evidence>
<feature type="chain" id="PRO_5037067235" evidence="1">
    <location>
        <begin position="20"/>
        <end position="160"/>
    </location>
</feature>
<evidence type="ECO:0000256" key="1">
    <source>
        <dbReference type="SAM" id="SignalP"/>
    </source>
</evidence>
<accession>A0A937M2Z0</accession>
<reference evidence="2" key="1">
    <citation type="submission" date="2020-10" db="EMBL/GenBank/DDBJ databases">
        <title>Microbiome of the Black Sea water column analyzed by genome centric metagenomics.</title>
        <authorList>
            <person name="Cabello-Yeves P.J."/>
            <person name="Callieri C."/>
            <person name="Picazo A."/>
            <person name="Mehrshad M."/>
            <person name="Haro-Moreno J.M."/>
            <person name="Roda-Garcia J."/>
            <person name="Dzembekova N."/>
            <person name="Slabakova V."/>
            <person name="Slabakova N."/>
            <person name="Moncheva S."/>
            <person name="Rodriguez-Valera F."/>
        </authorList>
    </citation>
    <scope>NUCLEOTIDE SEQUENCE</scope>
    <source>
        <strain evidence="2">BS30m-G43</strain>
    </source>
</reference>
<keyword evidence="1" id="KW-0732">Signal</keyword>